<name>A0A3F3A8W8_CLOB6</name>
<dbReference type="AlphaFoldDB" id="A0A3F3A8W8"/>
<proteinExistence type="predicted"/>
<gene>
    <name evidence="1" type="ordered locus">CLJ_B2112</name>
</gene>
<dbReference type="Proteomes" id="UP000002333">
    <property type="component" value="Chromosome"/>
</dbReference>
<reference evidence="1 2" key="1">
    <citation type="journal article" date="2007" name="PLoS ONE">
        <title>Analysis of the neurotoxin complex genes in Clostridium botulinum A1-A4 and B1 strains: BoNT/A3, /Ba4 and /B1 clusters are located within plasmids.</title>
        <authorList>
            <person name="Smith T.J."/>
            <person name="Hill K.K."/>
            <person name="Foley B.T."/>
            <person name="Detter J.C."/>
            <person name="Munk A.C."/>
            <person name="Bruce D.C."/>
            <person name="Doggett N.A."/>
            <person name="Smith L.A."/>
            <person name="Marks J.D."/>
            <person name="Xie G."/>
            <person name="Brettin T.S."/>
        </authorList>
    </citation>
    <scope>NUCLEOTIDE SEQUENCE [LARGE SCALE GENOMIC DNA]</scope>
    <source>
        <strain evidence="2">657 / Type Ba4</strain>
    </source>
</reference>
<reference evidence="2" key="2">
    <citation type="submission" date="2008-05" db="EMBL/GenBank/DDBJ databases">
        <title>Genome sequence of Clostridium botulinum Ba4 strain 657.</title>
        <authorList>
            <person name="Shrivastava S."/>
            <person name="Brown J.L."/>
            <person name="Bruce D."/>
            <person name="Detter C."/>
            <person name="Munk C."/>
            <person name="Smith L.A."/>
            <person name="Smith T.J."/>
            <person name="Sutton G."/>
            <person name="Brettin T.S."/>
        </authorList>
    </citation>
    <scope>NUCLEOTIDE SEQUENCE [LARGE SCALE GENOMIC DNA]</scope>
    <source>
        <strain evidence="2">657 / Type Ba4</strain>
    </source>
</reference>
<protein>
    <submittedName>
        <fullName evidence="1">Uncharacterized protein</fullName>
    </submittedName>
</protein>
<evidence type="ECO:0000313" key="1">
    <source>
        <dbReference type="EMBL" id="ACQ52464.1"/>
    </source>
</evidence>
<accession>A0A3F3A8W8</accession>
<organism evidence="1 2">
    <name type="scientific">Clostridium botulinum (strain 657 / Type Ba4)</name>
    <dbReference type="NCBI Taxonomy" id="515621"/>
    <lineage>
        <taxon>Bacteria</taxon>
        <taxon>Bacillati</taxon>
        <taxon>Bacillota</taxon>
        <taxon>Clostridia</taxon>
        <taxon>Eubacteriales</taxon>
        <taxon>Clostridiaceae</taxon>
        <taxon>Clostridium</taxon>
    </lineage>
</organism>
<sequence>MVRRKRTFNEISHLVKNDNTENIVGILGVISDLYLYFLVKRL</sequence>
<dbReference type="KEGG" id="cbi:CLJ_B2112"/>
<evidence type="ECO:0000313" key="2">
    <source>
        <dbReference type="Proteomes" id="UP000002333"/>
    </source>
</evidence>
<dbReference type="EMBL" id="CP001083">
    <property type="protein sequence ID" value="ACQ52464.1"/>
    <property type="molecule type" value="Genomic_DNA"/>
</dbReference>